<keyword evidence="3" id="KW-0687">Ribonucleoprotein</keyword>
<dbReference type="InterPro" id="IPR002171">
    <property type="entry name" value="Ribosomal_uL2"/>
</dbReference>
<dbReference type="InterPro" id="IPR014722">
    <property type="entry name" value="Rib_uL2_dom2"/>
</dbReference>
<evidence type="ECO:0000256" key="1">
    <source>
        <dbReference type="ARBA" id="ARBA00005636"/>
    </source>
</evidence>
<feature type="domain" description="Large ribosomal subunit protein uL2 C-terminal" evidence="5">
    <location>
        <begin position="1"/>
        <end position="81"/>
    </location>
</feature>
<feature type="region of interest" description="Disordered" evidence="4">
    <location>
        <begin position="117"/>
        <end position="143"/>
    </location>
</feature>
<dbReference type="Proteomes" id="UP001189429">
    <property type="component" value="Unassembled WGS sequence"/>
</dbReference>
<evidence type="ECO:0000256" key="4">
    <source>
        <dbReference type="SAM" id="MobiDB-lite"/>
    </source>
</evidence>
<protein>
    <recommendedName>
        <fullName evidence="5">Large ribosomal subunit protein uL2 C-terminal domain-containing protein</fullName>
    </recommendedName>
</protein>
<reference evidence="6" key="1">
    <citation type="submission" date="2023-10" db="EMBL/GenBank/DDBJ databases">
        <authorList>
            <person name="Chen Y."/>
            <person name="Shah S."/>
            <person name="Dougan E. K."/>
            <person name="Thang M."/>
            <person name="Chan C."/>
        </authorList>
    </citation>
    <scope>NUCLEOTIDE SEQUENCE [LARGE SCALE GENOMIC DNA]</scope>
</reference>
<comment type="similarity">
    <text evidence="1">Belongs to the universal ribosomal protein uL2 family.</text>
</comment>
<dbReference type="InterPro" id="IPR014726">
    <property type="entry name" value="Ribosomal_uL2_dom3"/>
</dbReference>
<evidence type="ECO:0000256" key="2">
    <source>
        <dbReference type="ARBA" id="ARBA00022980"/>
    </source>
</evidence>
<proteinExistence type="inferred from homology"/>
<evidence type="ECO:0000313" key="6">
    <source>
        <dbReference type="EMBL" id="CAK0881294.1"/>
    </source>
</evidence>
<dbReference type="PANTHER" id="PTHR13691">
    <property type="entry name" value="RIBOSOMAL PROTEIN L2"/>
    <property type="match status" value="1"/>
</dbReference>
<evidence type="ECO:0000256" key="3">
    <source>
        <dbReference type="ARBA" id="ARBA00023274"/>
    </source>
</evidence>
<dbReference type="SUPFAM" id="SSF50104">
    <property type="entry name" value="Translation proteins SH3-like domain"/>
    <property type="match status" value="1"/>
</dbReference>
<evidence type="ECO:0000259" key="5">
    <source>
        <dbReference type="SMART" id="SM01382"/>
    </source>
</evidence>
<dbReference type="SMART" id="SM01382">
    <property type="entry name" value="Ribosomal_L2_C"/>
    <property type="match status" value="1"/>
</dbReference>
<feature type="compositionally biased region" description="Pro residues" evidence="4">
    <location>
        <begin position="64"/>
        <end position="83"/>
    </location>
</feature>
<dbReference type="Pfam" id="PF03947">
    <property type="entry name" value="Ribosomal_L2_C"/>
    <property type="match status" value="1"/>
</dbReference>
<organism evidence="6 7">
    <name type="scientific">Prorocentrum cordatum</name>
    <dbReference type="NCBI Taxonomy" id="2364126"/>
    <lineage>
        <taxon>Eukaryota</taxon>
        <taxon>Sar</taxon>
        <taxon>Alveolata</taxon>
        <taxon>Dinophyceae</taxon>
        <taxon>Prorocentrales</taxon>
        <taxon>Prorocentraceae</taxon>
        <taxon>Prorocentrum</taxon>
    </lineage>
</organism>
<dbReference type="Gene3D" id="4.10.950.10">
    <property type="entry name" value="Ribosomal protein L2, domain 3"/>
    <property type="match status" value="1"/>
</dbReference>
<feature type="region of interest" description="Disordered" evidence="4">
    <location>
        <begin position="57"/>
        <end position="92"/>
    </location>
</feature>
<evidence type="ECO:0000313" key="7">
    <source>
        <dbReference type="Proteomes" id="UP001189429"/>
    </source>
</evidence>
<dbReference type="PANTHER" id="PTHR13691:SF16">
    <property type="entry name" value="LARGE RIBOSOMAL SUBUNIT PROTEIN UL2"/>
    <property type="match status" value="1"/>
</dbReference>
<keyword evidence="7" id="KW-1185">Reference proteome</keyword>
<comment type="caution">
    <text evidence="6">The sequence shown here is derived from an EMBL/GenBank/DDBJ whole genome shotgun (WGS) entry which is preliminary data.</text>
</comment>
<dbReference type="InterPro" id="IPR022669">
    <property type="entry name" value="Ribosomal_uL2_C"/>
</dbReference>
<feature type="region of interest" description="Disordered" evidence="4">
    <location>
        <begin position="1"/>
        <end position="21"/>
    </location>
</feature>
<feature type="compositionally biased region" description="Basic and acidic residues" evidence="4">
    <location>
        <begin position="1"/>
        <end position="11"/>
    </location>
</feature>
<gene>
    <name evidence="6" type="ORF">PCOR1329_LOCUS64199</name>
</gene>
<accession>A0ABN9W6N0</accession>
<dbReference type="Gene3D" id="2.30.30.30">
    <property type="match status" value="1"/>
</dbReference>
<sequence>MVVGHSDDNKKTRVRLPSGTRKTIPSTCRAIVGIVAGGGRMDKPVLKAGNNFHKYRVKRNSWPKAPPPPGRAPLPPRRGPPPRRSWLPSSPSWPSRCAGVGGELFSPIRAVRGPSSFYSGRGSLSPRRPKKVREGRGEGAATGRPWEGRGGCCRGSTASLPAARLPAWPPRACGVAPRTSAVTRAVRGRALALRKGVTEPPCQAPSACFDSPANSRLVTQRQSRPFAQQGGDSQALFPLLAVRTDSTALLPW</sequence>
<keyword evidence="2" id="KW-0689">Ribosomal protein</keyword>
<dbReference type="EMBL" id="CAUYUJ010018173">
    <property type="protein sequence ID" value="CAK0881294.1"/>
    <property type="molecule type" value="Genomic_DNA"/>
</dbReference>
<dbReference type="InterPro" id="IPR008991">
    <property type="entry name" value="Translation_prot_SH3-like_sf"/>
</dbReference>
<name>A0ABN9W6N0_9DINO</name>